<reference evidence="1" key="1">
    <citation type="submission" date="2016-01" db="EMBL/GenBank/DDBJ databases">
        <authorList>
            <person name="Peeters C."/>
        </authorList>
    </citation>
    <scope>NUCLEOTIDE SEQUENCE [LARGE SCALE GENOMIC DNA]</scope>
    <source>
        <strain evidence="1">LMG 22940</strain>
    </source>
</reference>
<evidence type="ECO:0000313" key="1">
    <source>
        <dbReference type="EMBL" id="SAL75337.1"/>
    </source>
</evidence>
<keyword evidence="2" id="KW-1185">Reference proteome</keyword>
<dbReference type="AlphaFoldDB" id="A0A158K2L2"/>
<sequence>MSRDIEASFSSSLFFAETGTLFLHLAKCCRYRLVNLQREARFNIGHRVAN</sequence>
<evidence type="ECO:0000313" key="2">
    <source>
        <dbReference type="Proteomes" id="UP000054770"/>
    </source>
</evidence>
<dbReference type="Proteomes" id="UP000054770">
    <property type="component" value="Unassembled WGS sequence"/>
</dbReference>
<protein>
    <submittedName>
        <fullName evidence="1">Uncharacterized protein</fullName>
    </submittedName>
</protein>
<name>A0A158K2L2_9BURK</name>
<dbReference type="EMBL" id="FCON02000060">
    <property type="protein sequence ID" value="SAL75337.1"/>
    <property type="molecule type" value="Genomic_DNA"/>
</dbReference>
<accession>A0A158K2L2</accession>
<organism evidence="1 2">
    <name type="scientific">Caballeronia choica</name>
    <dbReference type="NCBI Taxonomy" id="326476"/>
    <lineage>
        <taxon>Bacteria</taxon>
        <taxon>Pseudomonadati</taxon>
        <taxon>Pseudomonadota</taxon>
        <taxon>Betaproteobacteria</taxon>
        <taxon>Burkholderiales</taxon>
        <taxon>Burkholderiaceae</taxon>
        <taxon>Caballeronia</taxon>
    </lineage>
</organism>
<comment type="caution">
    <text evidence="1">The sequence shown here is derived from an EMBL/GenBank/DDBJ whole genome shotgun (WGS) entry which is preliminary data.</text>
</comment>
<gene>
    <name evidence="1" type="ORF">AWB68_04749</name>
</gene>
<proteinExistence type="predicted"/>